<protein>
    <submittedName>
        <fullName evidence="1">Uncharacterized protein</fullName>
    </submittedName>
</protein>
<organism evidence="1 2">
    <name type="scientific">Podarcis lilfordi</name>
    <name type="common">Lilford's wall lizard</name>
    <dbReference type="NCBI Taxonomy" id="74358"/>
    <lineage>
        <taxon>Eukaryota</taxon>
        <taxon>Metazoa</taxon>
        <taxon>Chordata</taxon>
        <taxon>Craniata</taxon>
        <taxon>Vertebrata</taxon>
        <taxon>Euteleostomi</taxon>
        <taxon>Lepidosauria</taxon>
        <taxon>Squamata</taxon>
        <taxon>Bifurcata</taxon>
        <taxon>Unidentata</taxon>
        <taxon>Episquamata</taxon>
        <taxon>Laterata</taxon>
        <taxon>Lacertibaenia</taxon>
        <taxon>Lacertidae</taxon>
        <taxon>Podarcis</taxon>
    </lineage>
</organism>
<dbReference type="AlphaFoldDB" id="A0AA35JR66"/>
<accession>A0AA35JR66</accession>
<dbReference type="Proteomes" id="UP001178461">
    <property type="component" value="Chromosome 1"/>
</dbReference>
<name>A0AA35JR66_9SAUR</name>
<dbReference type="EMBL" id="OX395126">
    <property type="protein sequence ID" value="CAI5764642.1"/>
    <property type="molecule type" value="Genomic_DNA"/>
</dbReference>
<reference evidence="1" key="1">
    <citation type="submission" date="2022-12" db="EMBL/GenBank/DDBJ databases">
        <authorList>
            <person name="Alioto T."/>
            <person name="Alioto T."/>
            <person name="Gomez Garrido J."/>
        </authorList>
    </citation>
    <scope>NUCLEOTIDE SEQUENCE</scope>
</reference>
<evidence type="ECO:0000313" key="2">
    <source>
        <dbReference type="Proteomes" id="UP001178461"/>
    </source>
</evidence>
<sequence length="49" mass="5895">MDHRLAFISCNYLCWLESISSSKAERLQTNLVRFWQRLETQRRGECCQS</sequence>
<gene>
    <name evidence="1" type="ORF">PODLI_1B007526</name>
</gene>
<keyword evidence="2" id="KW-1185">Reference proteome</keyword>
<evidence type="ECO:0000313" key="1">
    <source>
        <dbReference type="EMBL" id="CAI5764642.1"/>
    </source>
</evidence>
<proteinExistence type="predicted"/>